<dbReference type="Gene3D" id="2.20.28.10">
    <property type="match status" value="1"/>
</dbReference>
<dbReference type="Pfam" id="PF00301">
    <property type="entry name" value="Rubredoxin"/>
    <property type="match status" value="1"/>
</dbReference>
<dbReference type="GO" id="GO:0043448">
    <property type="term" value="P:alkane catabolic process"/>
    <property type="evidence" value="ECO:0007669"/>
    <property type="project" value="TreeGrafter"/>
</dbReference>
<organism evidence="7 8">
    <name type="scientific">Rhodoblastus acidophilus</name>
    <name type="common">Rhodopseudomonas acidophila</name>
    <dbReference type="NCBI Taxonomy" id="1074"/>
    <lineage>
        <taxon>Bacteria</taxon>
        <taxon>Pseudomonadati</taxon>
        <taxon>Pseudomonadota</taxon>
        <taxon>Alphaproteobacteria</taxon>
        <taxon>Hyphomicrobiales</taxon>
        <taxon>Rhodoblastaceae</taxon>
        <taxon>Rhodoblastus</taxon>
    </lineage>
</organism>
<keyword evidence="5" id="KW-0408">Iron</keyword>
<dbReference type="InterPro" id="IPR018527">
    <property type="entry name" value="Rubredoxin_Fe_BS"/>
</dbReference>
<dbReference type="EMBL" id="WNKS01000003">
    <property type="protein sequence ID" value="MTV30354.1"/>
    <property type="molecule type" value="Genomic_DNA"/>
</dbReference>
<evidence type="ECO:0000259" key="6">
    <source>
        <dbReference type="PROSITE" id="PS50903"/>
    </source>
</evidence>
<evidence type="ECO:0000256" key="2">
    <source>
        <dbReference type="ARBA" id="ARBA00022448"/>
    </source>
</evidence>
<dbReference type="Proteomes" id="UP000439113">
    <property type="component" value="Unassembled WGS sequence"/>
</dbReference>
<dbReference type="CDD" id="cd00730">
    <property type="entry name" value="rubredoxin"/>
    <property type="match status" value="1"/>
</dbReference>
<evidence type="ECO:0000313" key="7">
    <source>
        <dbReference type="EMBL" id="MTV30354.1"/>
    </source>
</evidence>
<dbReference type="InterPro" id="IPR024934">
    <property type="entry name" value="Rubredoxin-like_dom"/>
</dbReference>
<dbReference type="PANTHER" id="PTHR47627">
    <property type="entry name" value="RUBREDOXIN"/>
    <property type="match status" value="1"/>
</dbReference>
<dbReference type="AlphaFoldDB" id="A0A6N8DNK1"/>
<comment type="cofactor">
    <cofactor evidence="1">
        <name>Fe(3+)</name>
        <dbReference type="ChEBI" id="CHEBI:29034"/>
    </cofactor>
</comment>
<sequence length="53" mass="5992">MECGVCWHVYDPAVGDPVWQIAPGTPFSALPEDWRCPNCDAVQARFLRLDKDD</sequence>
<dbReference type="InterPro" id="IPR024935">
    <property type="entry name" value="Rubredoxin_dom"/>
</dbReference>
<evidence type="ECO:0000256" key="1">
    <source>
        <dbReference type="ARBA" id="ARBA00001965"/>
    </source>
</evidence>
<evidence type="ECO:0000313" key="8">
    <source>
        <dbReference type="Proteomes" id="UP000439113"/>
    </source>
</evidence>
<dbReference type="PROSITE" id="PS00202">
    <property type="entry name" value="RUBREDOXIN"/>
    <property type="match status" value="1"/>
</dbReference>
<gene>
    <name evidence="7" type="ORF">GJ654_05030</name>
</gene>
<dbReference type="GO" id="GO:0005506">
    <property type="term" value="F:iron ion binding"/>
    <property type="evidence" value="ECO:0007669"/>
    <property type="project" value="InterPro"/>
</dbReference>
<protein>
    <submittedName>
        <fullName evidence="7">Rubredoxin</fullName>
    </submittedName>
</protein>
<dbReference type="OrthoDB" id="9808980at2"/>
<dbReference type="PROSITE" id="PS50903">
    <property type="entry name" value="RUBREDOXIN_LIKE"/>
    <property type="match status" value="1"/>
</dbReference>
<name>A0A6N8DNK1_RHOAC</name>
<evidence type="ECO:0000256" key="5">
    <source>
        <dbReference type="ARBA" id="ARBA00023004"/>
    </source>
</evidence>
<evidence type="ECO:0000256" key="3">
    <source>
        <dbReference type="ARBA" id="ARBA00022723"/>
    </source>
</evidence>
<dbReference type="InterPro" id="IPR050526">
    <property type="entry name" value="Rubredoxin_ET"/>
</dbReference>
<keyword evidence="2" id="KW-0813">Transport</keyword>
<keyword evidence="3" id="KW-0479">Metal-binding</keyword>
<proteinExistence type="predicted"/>
<dbReference type="SUPFAM" id="SSF57802">
    <property type="entry name" value="Rubredoxin-like"/>
    <property type="match status" value="1"/>
</dbReference>
<dbReference type="PANTHER" id="PTHR47627:SF1">
    <property type="entry name" value="RUBREDOXIN-1-RELATED"/>
    <property type="match status" value="1"/>
</dbReference>
<keyword evidence="4" id="KW-0249">Electron transport</keyword>
<feature type="domain" description="Rubredoxin-like" evidence="6">
    <location>
        <begin position="1"/>
        <end position="49"/>
    </location>
</feature>
<comment type="caution">
    <text evidence="7">The sequence shown here is derived from an EMBL/GenBank/DDBJ whole genome shotgun (WGS) entry which is preliminary data.</text>
</comment>
<reference evidence="7 8" key="1">
    <citation type="submission" date="2019-11" db="EMBL/GenBank/DDBJ databases">
        <title>Whole-genome sequence of a Rhodoblastus acidophilus DSM 142.</title>
        <authorList>
            <person name="Kyndt J.A."/>
            <person name="Meyer T.E."/>
        </authorList>
    </citation>
    <scope>NUCLEOTIDE SEQUENCE [LARGE SCALE GENOMIC DNA]</scope>
    <source>
        <strain evidence="7 8">DSM 142</strain>
    </source>
</reference>
<accession>A0A6N8DNK1</accession>
<dbReference type="GO" id="GO:0009055">
    <property type="term" value="F:electron transfer activity"/>
    <property type="evidence" value="ECO:0007669"/>
    <property type="project" value="TreeGrafter"/>
</dbReference>
<evidence type="ECO:0000256" key="4">
    <source>
        <dbReference type="ARBA" id="ARBA00022982"/>
    </source>
</evidence>